<dbReference type="InterPro" id="IPR052909">
    <property type="entry name" value="Transposase_6_like"/>
</dbReference>
<feature type="domain" description="Transposase IS4-like" evidence="2">
    <location>
        <begin position="96"/>
        <end position="235"/>
    </location>
</feature>
<dbReference type="Proteomes" id="UP001234880">
    <property type="component" value="Unassembled WGS sequence"/>
</dbReference>
<dbReference type="EMBL" id="JAURUE010000001">
    <property type="protein sequence ID" value="MDP9609926.1"/>
    <property type="molecule type" value="Genomic_DNA"/>
</dbReference>
<feature type="compositionally biased region" description="Low complexity" evidence="1">
    <location>
        <begin position="269"/>
        <end position="283"/>
    </location>
</feature>
<evidence type="ECO:0000313" key="4">
    <source>
        <dbReference type="EMBL" id="MDP9609926.1"/>
    </source>
</evidence>
<evidence type="ECO:0000259" key="2">
    <source>
        <dbReference type="Pfam" id="PF01609"/>
    </source>
</evidence>
<proteinExistence type="predicted"/>
<evidence type="ECO:0000256" key="1">
    <source>
        <dbReference type="SAM" id="MobiDB-lite"/>
    </source>
</evidence>
<dbReference type="NCBIfam" id="NF033580">
    <property type="entry name" value="transpos_IS5_3"/>
    <property type="match status" value="1"/>
</dbReference>
<feature type="region of interest" description="Disordered" evidence="1">
    <location>
        <begin position="223"/>
        <end position="287"/>
    </location>
</feature>
<feature type="domain" description="Insertion element IS402-like" evidence="3">
    <location>
        <begin position="6"/>
        <end position="78"/>
    </location>
</feature>
<reference evidence="4 5" key="1">
    <citation type="submission" date="2023-07" db="EMBL/GenBank/DDBJ databases">
        <title>Sequencing the genomes of 1000 actinobacteria strains.</title>
        <authorList>
            <person name="Klenk H.-P."/>
        </authorList>
    </citation>
    <scope>NUCLEOTIDE SEQUENCE [LARGE SCALE GENOMIC DNA]</scope>
    <source>
        <strain evidence="4 5">DSM 41600</strain>
    </source>
</reference>
<gene>
    <name evidence="4" type="ORF">JOF35_002203</name>
</gene>
<sequence>MGRGDLTDEQWAVLEPLLPKGAKAGRPPVWSRRLLIDGIRFRVRTGVPWRDVPVEYGPWGRIYDLFRRWQRDGTWQRILTRLQSLADAKGLITWDLSVDSTVCRAHQHAAGARKQGDLQKELPGGVFTEPGDHGLGRSRGGFTTKLHLAVEQGQKPMSIVITAGQRGDSPQFEPVLEKIRVPRIGPGRPRVRPDRVRADKAYASRRNRAYLRRRGIRCTIPDKADQARNRQKLGSYGGRPPHFDPVESAMRSSAGSIASRDTALSPRDTTSSRSATKRLSSSLPSTSGCYQHIRRECDFVSSGFYCDPAFRAPWASSSAADHTQSARAALTCPSFCVRAGGCCLVQR</sequence>
<dbReference type="InterPro" id="IPR025161">
    <property type="entry name" value="IS402-like_dom"/>
</dbReference>
<dbReference type="PANTHER" id="PTHR46637:SF1">
    <property type="entry name" value="BLL5188 PROTEIN"/>
    <property type="match status" value="1"/>
</dbReference>
<keyword evidence="5" id="KW-1185">Reference proteome</keyword>
<evidence type="ECO:0000259" key="3">
    <source>
        <dbReference type="Pfam" id="PF13340"/>
    </source>
</evidence>
<dbReference type="Pfam" id="PF01609">
    <property type="entry name" value="DDE_Tnp_1"/>
    <property type="match status" value="1"/>
</dbReference>
<dbReference type="Pfam" id="PF13340">
    <property type="entry name" value="DUF4096"/>
    <property type="match status" value="1"/>
</dbReference>
<protein>
    <submittedName>
        <fullName evidence="4">Transposase</fullName>
    </submittedName>
</protein>
<accession>A0ABT9KNB4</accession>
<evidence type="ECO:0000313" key="5">
    <source>
        <dbReference type="Proteomes" id="UP001234880"/>
    </source>
</evidence>
<dbReference type="InterPro" id="IPR002559">
    <property type="entry name" value="Transposase_11"/>
</dbReference>
<comment type="caution">
    <text evidence="4">The sequence shown here is derived from an EMBL/GenBank/DDBJ whole genome shotgun (WGS) entry which is preliminary data.</text>
</comment>
<dbReference type="PANTHER" id="PTHR46637">
    <property type="entry name" value="TIS1421-TRANSPOSASE PROTEIN A"/>
    <property type="match status" value="1"/>
</dbReference>
<name>A0ABT9KNB4_9ACTN</name>
<organism evidence="4 5">
    <name type="scientific">Streptomyces demainii</name>
    <dbReference type="NCBI Taxonomy" id="588122"/>
    <lineage>
        <taxon>Bacteria</taxon>
        <taxon>Bacillati</taxon>
        <taxon>Actinomycetota</taxon>
        <taxon>Actinomycetes</taxon>
        <taxon>Kitasatosporales</taxon>
        <taxon>Streptomycetaceae</taxon>
        <taxon>Streptomyces</taxon>
    </lineage>
</organism>